<dbReference type="GO" id="GO:0005737">
    <property type="term" value="C:cytoplasm"/>
    <property type="evidence" value="ECO:0007669"/>
    <property type="project" value="TreeGrafter"/>
</dbReference>
<evidence type="ECO:0000256" key="6">
    <source>
        <dbReference type="ARBA" id="ARBA00023239"/>
    </source>
</evidence>
<dbReference type="EC" id="4.4.1.2" evidence="7"/>
<dbReference type="EMBL" id="JAVDTR010000016">
    <property type="protein sequence ID" value="MDR6726249.1"/>
    <property type="molecule type" value="Genomic_DNA"/>
</dbReference>
<dbReference type="RefSeq" id="WP_056691964.1">
    <property type="nucleotide sequence ID" value="NZ_JAVDTR010000016.1"/>
</dbReference>
<protein>
    <recommendedName>
        <fullName evidence="4">L-methionine gamma-lyase</fullName>
        <ecNumber evidence="3">4.4.1.11</ecNumber>
        <ecNumber evidence="7">4.4.1.2</ecNumber>
    </recommendedName>
    <alternativeName>
        <fullName evidence="8">Homocysteine desulfhydrase</fullName>
    </alternativeName>
</protein>
<evidence type="ECO:0000256" key="12">
    <source>
        <dbReference type="RuleBase" id="RU362118"/>
    </source>
</evidence>
<keyword evidence="6 13" id="KW-0456">Lyase</keyword>
<feature type="modified residue" description="N6-(pyridoxal phosphate)lysine" evidence="11">
    <location>
        <position position="208"/>
    </location>
</feature>
<dbReference type="Gene3D" id="3.90.1150.10">
    <property type="entry name" value="Aspartate Aminotransferase, domain 1"/>
    <property type="match status" value="1"/>
</dbReference>
<dbReference type="InterPro" id="IPR054542">
    <property type="entry name" value="Cys_met_metab_PP"/>
</dbReference>
<dbReference type="FunFam" id="3.90.1150.10:FF:000008">
    <property type="entry name" value="Cystathionine gamma-synthase"/>
    <property type="match status" value="1"/>
</dbReference>
<evidence type="ECO:0000256" key="9">
    <source>
        <dbReference type="ARBA" id="ARBA00048780"/>
    </source>
</evidence>
<evidence type="ECO:0000256" key="7">
    <source>
        <dbReference type="ARBA" id="ARBA00047175"/>
    </source>
</evidence>
<evidence type="ECO:0000313" key="13">
    <source>
        <dbReference type="EMBL" id="MDR6726249.1"/>
    </source>
</evidence>
<evidence type="ECO:0000313" key="14">
    <source>
        <dbReference type="Proteomes" id="UP001254832"/>
    </source>
</evidence>
<evidence type="ECO:0000256" key="3">
    <source>
        <dbReference type="ARBA" id="ARBA00012222"/>
    </source>
</evidence>
<dbReference type="InterPro" id="IPR000277">
    <property type="entry name" value="Cys/Met-Metab_PyrdxlP-dep_enz"/>
</dbReference>
<gene>
    <name evidence="13" type="ORF">J2W91_004760</name>
</gene>
<dbReference type="CDD" id="cd00614">
    <property type="entry name" value="CGS_like"/>
    <property type="match status" value="1"/>
</dbReference>
<dbReference type="Pfam" id="PF01053">
    <property type="entry name" value="Cys_Met_Meta_PP"/>
    <property type="match status" value="1"/>
</dbReference>
<comment type="similarity">
    <text evidence="2">Belongs to the trans-sulfuration enzymes family. L-methionine gamma-lyase subfamily.</text>
</comment>
<dbReference type="GO" id="GO:0019346">
    <property type="term" value="P:transsulfuration"/>
    <property type="evidence" value="ECO:0007669"/>
    <property type="project" value="InterPro"/>
</dbReference>
<dbReference type="PROSITE" id="PS00868">
    <property type="entry name" value="CYS_MET_METAB_PP"/>
    <property type="match status" value="1"/>
</dbReference>
<accession>A0AAP5H4M6</accession>
<evidence type="ECO:0000256" key="5">
    <source>
        <dbReference type="ARBA" id="ARBA00022898"/>
    </source>
</evidence>
<evidence type="ECO:0000256" key="2">
    <source>
        <dbReference type="ARBA" id="ARBA00008667"/>
    </source>
</evidence>
<keyword evidence="5 11" id="KW-0663">Pyridoxal phosphate</keyword>
<dbReference type="PANTHER" id="PTHR11808">
    <property type="entry name" value="TRANS-SULFURATION ENZYME FAMILY MEMBER"/>
    <property type="match status" value="1"/>
</dbReference>
<dbReference type="FunFam" id="3.40.640.10:FF:000046">
    <property type="entry name" value="Cystathionine gamma-lyase"/>
    <property type="match status" value="1"/>
</dbReference>
<evidence type="ECO:0000256" key="8">
    <source>
        <dbReference type="ARBA" id="ARBA00047199"/>
    </source>
</evidence>
<comment type="cofactor">
    <cofactor evidence="1 12">
        <name>pyridoxal 5'-phosphate</name>
        <dbReference type="ChEBI" id="CHEBI:597326"/>
    </cofactor>
</comment>
<dbReference type="GO" id="GO:0018826">
    <property type="term" value="F:methionine gamma-lyase activity"/>
    <property type="evidence" value="ECO:0007669"/>
    <property type="project" value="UniProtKB-EC"/>
</dbReference>
<evidence type="ECO:0000256" key="1">
    <source>
        <dbReference type="ARBA" id="ARBA00001933"/>
    </source>
</evidence>
<dbReference type="InterPro" id="IPR015422">
    <property type="entry name" value="PyrdxlP-dep_Trfase_small"/>
</dbReference>
<dbReference type="PIRSF" id="PIRSF001434">
    <property type="entry name" value="CGS"/>
    <property type="match status" value="1"/>
</dbReference>
<evidence type="ECO:0000256" key="11">
    <source>
        <dbReference type="PIRSR" id="PIRSR001434-2"/>
    </source>
</evidence>
<dbReference type="Gene3D" id="3.40.640.10">
    <property type="entry name" value="Type I PLP-dependent aspartate aminotransferase-like (Major domain)"/>
    <property type="match status" value="1"/>
</dbReference>
<dbReference type="GO" id="GO:0030170">
    <property type="term" value="F:pyridoxal phosphate binding"/>
    <property type="evidence" value="ECO:0007669"/>
    <property type="project" value="InterPro"/>
</dbReference>
<dbReference type="PANTHER" id="PTHR11808:SF80">
    <property type="entry name" value="CYSTATHIONINE GAMMA-LYASE"/>
    <property type="match status" value="1"/>
</dbReference>
<organism evidence="13 14">
    <name type="scientific">Paenibacillus amylolyticus</name>
    <dbReference type="NCBI Taxonomy" id="1451"/>
    <lineage>
        <taxon>Bacteria</taxon>
        <taxon>Bacillati</taxon>
        <taxon>Bacillota</taxon>
        <taxon>Bacilli</taxon>
        <taxon>Bacillales</taxon>
        <taxon>Paenibacillaceae</taxon>
        <taxon>Paenibacillus</taxon>
    </lineage>
</organism>
<dbReference type="SUPFAM" id="SSF53383">
    <property type="entry name" value="PLP-dependent transferases"/>
    <property type="match status" value="1"/>
</dbReference>
<dbReference type="EC" id="4.4.1.11" evidence="3"/>
<comment type="catalytic activity">
    <reaction evidence="9">
        <text>L-homocysteine + H2O = 2-oxobutanoate + hydrogen sulfide + NH4(+) + H(+)</text>
        <dbReference type="Rhea" id="RHEA:14501"/>
        <dbReference type="ChEBI" id="CHEBI:15377"/>
        <dbReference type="ChEBI" id="CHEBI:15378"/>
        <dbReference type="ChEBI" id="CHEBI:16763"/>
        <dbReference type="ChEBI" id="CHEBI:28938"/>
        <dbReference type="ChEBI" id="CHEBI:29919"/>
        <dbReference type="ChEBI" id="CHEBI:58199"/>
        <dbReference type="EC" id="4.4.1.2"/>
    </reaction>
    <physiologicalReaction direction="left-to-right" evidence="9">
        <dbReference type="Rhea" id="RHEA:14502"/>
    </physiologicalReaction>
</comment>
<evidence type="ECO:0000256" key="10">
    <source>
        <dbReference type="ARBA" id="ARBA00052699"/>
    </source>
</evidence>
<reference evidence="13" key="1">
    <citation type="submission" date="2023-07" db="EMBL/GenBank/DDBJ databases">
        <title>Sorghum-associated microbial communities from plants grown in Nebraska, USA.</title>
        <authorList>
            <person name="Schachtman D."/>
        </authorList>
    </citation>
    <scope>NUCLEOTIDE SEQUENCE</scope>
    <source>
        <strain evidence="13">BE80</strain>
    </source>
</reference>
<comment type="catalytic activity">
    <reaction evidence="10">
        <text>L-methionine + H2O = methanethiol + 2-oxobutanoate + NH4(+)</text>
        <dbReference type="Rhea" id="RHEA:23800"/>
        <dbReference type="ChEBI" id="CHEBI:15377"/>
        <dbReference type="ChEBI" id="CHEBI:16007"/>
        <dbReference type="ChEBI" id="CHEBI:16763"/>
        <dbReference type="ChEBI" id="CHEBI:28938"/>
        <dbReference type="ChEBI" id="CHEBI:57844"/>
        <dbReference type="EC" id="4.4.1.11"/>
    </reaction>
    <physiologicalReaction direction="left-to-right" evidence="10">
        <dbReference type="Rhea" id="RHEA:23801"/>
    </physiologicalReaction>
</comment>
<dbReference type="InterPro" id="IPR015421">
    <property type="entry name" value="PyrdxlP-dep_Trfase_major"/>
</dbReference>
<dbReference type="AlphaFoldDB" id="A0AAP5H4M6"/>
<name>A0AAP5H4M6_PAEAM</name>
<dbReference type="GO" id="GO:0047982">
    <property type="term" value="F:homocysteine desulfhydrase activity"/>
    <property type="evidence" value="ECO:0007669"/>
    <property type="project" value="UniProtKB-EC"/>
</dbReference>
<dbReference type="Proteomes" id="UP001254832">
    <property type="component" value="Unassembled WGS sequence"/>
</dbReference>
<comment type="caution">
    <text evidence="13">The sequence shown here is derived from an EMBL/GenBank/DDBJ whole genome shotgun (WGS) entry which is preliminary data.</text>
</comment>
<dbReference type="InterPro" id="IPR015424">
    <property type="entry name" value="PyrdxlP-dep_Trfase"/>
</dbReference>
<evidence type="ECO:0000256" key="4">
    <source>
        <dbReference type="ARBA" id="ARBA00019040"/>
    </source>
</evidence>
<proteinExistence type="inferred from homology"/>
<sequence length="414" mass="45038">MKDSWKFDTKVVHVGYQPDKCTGAVSQPIVPAVAYAFPNADAAAAVVSGQMEGTFYGRYGNPTTRTLELKIAELESGEDAIALSSGMAAISSALLAFLQHGDHVVVTKDIYGGTYNFVTQMGSRFGISHDFVDCTNLEALELSIRENTKAIYVETPSNPLLTILDLKQIAMIANARGIPLIVDNTFMTPYLQRPLELGADVVVHSATKYLNGHGDVVAGVVVASSKVIEFIRKRIAGDLGQNLNAWESFLILRGLKTLGLRVRAHCENAREVAAFLTTHPQVQALHYPGLMSHPQHELAKQQMDNMGGVVSFEVKGGLESAKAFMNQLKLILISFSLGDPETLVQHPATMTHFSIPPEERLQFGITDGLIRLSVGLEDAQDIIADLQQALAVIGEQMEQMEHPKMNEVVNASVE</sequence>